<dbReference type="STRING" id="190721.ACS15_3229"/>
<dbReference type="Proteomes" id="UP000078572">
    <property type="component" value="Chromosome 1"/>
</dbReference>
<evidence type="ECO:0000313" key="8">
    <source>
        <dbReference type="EMBL" id="NMV38580.1"/>
    </source>
</evidence>
<protein>
    <submittedName>
        <fullName evidence="8">CDGSH iron-sulfur domain-containing protein</fullName>
    </submittedName>
    <submittedName>
        <fullName evidence="7">Iron-binding protein</fullName>
    </submittedName>
</protein>
<dbReference type="Pfam" id="PF09360">
    <property type="entry name" value="zf-CDGSH"/>
    <property type="match status" value="1"/>
</dbReference>
<evidence type="ECO:0000313" key="11">
    <source>
        <dbReference type="Proteomes" id="UP000575469"/>
    </source>
</evidence>
<dbReference type="EMBL" id="CP016022">
    <property type="protein sequence ID" value="ANJ73772.1"/>
    <property type="molecule type" value="Genomic_DNA"/>
</dbReference>
<reference evidence="6 9" key="1">
    <citation type="submission" date="2015-09" db="EMBL/GenBank/DDBJ databases">
        <authorList>
            <person name="Xu Y."/>
            <person name="Nagy A."/>
            <person name="Liu N.T."/>
            <person name="Nou X."/>
        </authorList>
    </citation>
    <scope>NUCLEOTIDE SEQUENCE [LARGE SCALE GENOMIC DNA]</scope>
    <source>
        <strain evidence="6 9">FC1138</strain>
    </source>
</reference>
<evidence type="ECO:0000256" key="4">
    <source>
        <dbReference type="ARBA" id="ARBA00023014"/>
    </source>
</evidence>
<dbReference type="GO" id="GO:0046872">
    <property type="term" value="F:metal ion binding"/>
    <property type="evidence" value="ECO:0007669"/>
    <property type="project" value="UniProtKB-KW"/>
</dbReference>
<evidence type="ECO:0000256" key="1">
    <source>
        <dbReference type="ARBA" id="ARBA00022714"/>
    </source>
</evidence>
<dbReference type="SMART" id="SM00704">
    <property type="entry name" value="ZnF_CDGSH"/>
    <property type="match status" value="1"/>
</dbReference>
<gene>
    <name evidence="7" type="ORF">A9Y76_15465</name>
    <name evidence="6" type="ORF">ACS15_3229</name>
    <name evidence="8" type="ORF">HGR00_11750</name>
</gene>
<accession>A0A192A0D9</accession>
<evidence type="ECO:0000256" key="3">
    <source>
        <dbReference type="ARBA" id="ARBA00023004"/>
    </source>
</evidence>
<keyword evidence="10" id="KW-1185">Reference proteome</keyword>
<dbReference type="Gene3D" id="3.40.5.90">
    <property type="entry name" value="CDGSH iron-sulfur domain, mitoNEET-type"/>
    <property type="match status" value="1"/>
</dbReference>
<reference evidence="7" key="2">
    <citation type="submission" date="2016-06" db="EMBL/GenBank/DDBJ databases">
        <authorList>
            <person name="Kjaerup R.B."/>
            <person name="Dalgaard T.S."/>
            <person name="Juul-Madsen H.R."/>
        </authorList>
    </citation>
    <scope>NUCLEOTIDE SEQUENCE [LARGE SCALE GENOMIC DNA]</scope>
    <source>
        <strain evidence="7">ATCC 49129</strain>
    </source>
</reference>
<evidence type="ECO:0000259" key="5">
    <source>
        <dbReference type="SMART" id="SM00704"/>
    </source>
</evidence>
<reference evidence="10" key="3">
    <citation type="submission" date="2016-06" db="EMBL/GenBank/DDBJ databases">
        <authorList>
            <person name="Xu Y."/>
            <person name="Nagy A."/>
            <person name="Yan X."/>
            <person name="Kim S.W."/>
            <person name="Haley B."/>
            <person name="Liu N.T."/>
            <person name="Nou X."/>
        </authorList>
    </citation>
    <scope>NUCLEOTIDE SEQUENCE [LARGE SCALE GENOMIC DNA]</scope>
    <source>
        <strain evidence="10">ATCC 49129</strain>
    </source>
</reference>
<keyword evidence="1" id="KW-0001">2Fe-2S</keyword>
<dbReference type="Proteomes" id="UP000575469">
    <property type="component" value="Unassembled WGS sequence"/>
</dbReference>
<dbReference type="EMBL" id="CP012605">
    <property type="protein sequence ID" value="ANH74282.1"/>
    <property type="molecule type" value="Genomic_DNA"/>
</dbReference>
<evidence type="ECO:0000256" key="2">
    <source>
        <dbReference type="ARBA" id="ARBA00022723"/>
    </source>
</evidence>
<evidence type="ECO:0000313" key="6">
    <source>
        <dbReference type="EMBL" id="ANH74282.1"/>
    </source>
</evidence>
<keyword evidence="4" id="KW-0411">Iron-sulfur</keyword>
<sequence>MADDVVITARNNGPYHIKGSFRIVTQGGRELAIEGDQVWLCRCGHSLNKPFCDGSHKRAEFDSDLDAPPTVEADRSP</sequence>
<dbReference type="OrthoDB" id="9795032at2"/>
<proteinExistence type="predicted"/>
<evidence type="ECO:0000313" key="10">
    <source>
        <dbReference type="Proteomes" id="UP000078572"/>
    </source>
</evidence>
<dbReference type="AlphaFoldDB" id="A0A192A0D9"/>
<keyword evidence="3" id="KW-0408">Iron</keyword>
<dbReference type="RefSeq" id="WP_021197448.1">
    <property type="nucleotide sequence ID" value="NZ_CP012605.1"/>
</dbReference>
<reference evidence="8 11" key="4">
    <citation type="submission" date="2020-04" db="EMBL/GenBank/DDBJ databases">
        <title>Ralstonia insidiosa genome sequencing and assembly.</title>
        <authorList>
            <person name="Martins R.C.R."/>
            <person name="Perdigao-Neto L.V."/>
            <person name="Levin A.S.S."/>
            <person name="Costa S.F."/>
        </authorList>
    </citation>
    <scope>NUCLEOTIDE SEQUENCE [LARGE SCALE GENOMIC DNA]</scope>
    <source>
        <strain evidence="8 11">5047</strain>
    </source>
</reference>
<organism evidence="7 10">
    <name type="scientific">Ralstonia insidiosa</name>
    <dbReference type="NCBI Taxonomy" id="190721"/>
    <lineage>
        <taxon>Bacteria</taxon>
        <taxon>Pseudomonadati</taxon>
        <taxon>Pseudomonadota</taxon>
        <taxon>Betaproteobacteria</taxon>
        <taxon>Burkholderiales</taxon>
        <taxon>Burkholderiaceae</taxon>
        <taxon>Ralstonia</taxon>
    </lineage>
</organism>
<keyword evidence="2" id="KW-0479">Metal-binding</keyword>
<dbReference type="GO" id="GO:0005737">
    <property type="term" value="C:cytoplasm"/>
    <property type="evidence" value="ECO:0007669"/>
    <property type="project" value="UniProtKB-ARBA"/>
</dbReference>
<evidence type="ECO:0000313" key="9">
    <source>
        <dbReference type="Proteomes" id="UP000077927"/>
    </source>
</evidence>
<dbReference type="GeneID" id="61527417"/>
<dbReference type="InterPro" id="IPR042216">
    <property type="entry name" value="MitoNEET_CISD"/>
</dbReference>
<dbReference type="KEGG" id="rin:ACS15_3229"/>
<feature type="domain" description="Iron-binding zinc finger CDGSH type" evidence="5">
    <location>
        <begin position="26"/>
        <end position="62"/>
    </location>
</feature>
<name>A0A192A0D9_9RALS</name>
<dbReference type="EMBL" id="JABBZM010000009">
    <property type="protein sequence ID" value="NMV38580.1"/>
    <property type="molecule type" value="Genomic_DNA"/>
</dbReference>
<evidence type="ECO:0000313" key="7">
    <source>
        <dbReference type="EMBL" id="ANJ73772.1"/>
    </source>
</evidence>
<dbReference type="Proteomes" id="UP000077927">
    <property type="component" value="Chromosome 1"/>
</dbReference>
<dbReference type="PATRIC" id="fig|190721.6.peg.3188"/>
<dbReference type="GO" id="GO:0051537">
    <property type="term" value="F:2 iron, 2 sulfur cluster binding"/>
    <property type="evidence" value="ECO:0007669"/>
    <property type="project" value="UniProtKB-KW"/>
</dbReference>
<dbReference type="InterPro" id="IPR018967">
    <property type="entry name" value="FeS-contain_CDGSH-typ"/>
</dbReference>